<name>A0A6I4TFB8_9SPHN</name>
<protein>
    <submittedName>
        <fullName evidence="1">DUF4402 domain-containing protein</fullName>
    </submittedName>
</protein>
<dbReference type="InterPro" id="IPR025514">
    <property type="entry name" value="DUF4402"/>
</dbReference>
<dbReference type="Proteomes" id="UP000432727">
    <property type="component" value="Unassembled WGS sequence"/>
</dbReference>
<keyword evidence="2" id="KW-1185">Reference proteome</keyword>
<evidence type="ECO:0000313" key="1">
    <source>
        <dbReference type="EMBL" id="MXO94802.1"/>
    </source>
</evidence>
<dbReference type="OrthoDB" id="7410665at2"/>
<proteinExistence type="predicted"/>
<reference evidence="1 2" key="1">
    <citation type="submission" date="2019-12" db="EMBL/GenBank/DDBJ databases">
        <title>Genomic-based taxomic classification of the family Erythrobacteraceae.</title>
        <authorList>
            <person name="Xu L."/>
        </authorList>
    </citation>
    <scope>NUCLEOTIDE SEQUENCE [LARGE SCALE GENOMIC DNA]</scope>
    <source>
        <strain evidence="1 2">JCM 12189</strain>
    </source>
</reference>
<gene>
    <name evidence="1" type="ORF">GRI34_00030</name>
</gene>
<dbReference type="Pfam" id="PF14352">
    <property type="entry name" value="DUF4402"/>
    <property type="match status" value="1"/>
</dbReference>
<organism evidence="1 2">
    <name type="scientific">Qipengyuania aquimaris</name>
    <dbReference type="NCBI Taxonomy" id="255984"/>
    <lineage>
        <taxon>Bacteria</taxon>
        <taxon>Pseudomonadati</taxon>
        <taxon>Pseudomonadota</taxon>
        <taxon>Alphaproteobacteria</taxon>
        <taxon>Sphingomonadales</taxon>
        <taxon>Erythrobacteraceae</taxon>
        <taxon>Qipengyuania</taxon>
    </lineage>
</organism>
<dbReference type="AlphaFoldDB" id="A0A6I4TFB8"/>
<sequence>MSDAATAGGQAITTVVDPINVVAQRQLDFGQFEAGSNRSVTVLPNDLVQDSGKRSARFAIRGANDRKYSIALQAQVTARGDQSGTALQVNNITVKSLNSGATDWTGNLDAIGEDSVFVGGTIQTSEHTPADRYRAEITLHVTYN</sequence>
<accession>A0A6I4TFB8</accession>
<dbReference type="EMBL" id="WTYI01000001">
    <property type="protein sequence ID" value="MXO94802.1"/>
    <property type="molecule type" value="Genomic_DNA"/>
</dbReference>
<evidence type="ECO:0000313" key="2">
    <source>
        <dbReference type="Proteomes" id="UP000432727"/>
    </source>
</evidence>
<comment type="caution">
    <text evidence="1">The sequence shown here is derived from an EMBL/GenBank/DDBJ whole genome shotgun (WGS) entry which is preliminary data.</text>
</comment>
<dbReference type="RefSeq" id="WP_160594184.1">
    <property type="nucleotide sequence ID" value="NZ_WTYI01000001.1"/>
</dbReference>